<evidence type="ECO:0000313" key="3">
    <source>
        <dbReference type="Proteomes" id="UP001054820"/>
    </source>
</evidence>
<dbReference type="RefSeq" id="WP_237264017.1">
    <property type="nucleotide sequence ID" value="NZ_AP024202.1"/>
</dbReference>
<dbReference type="CDD" id="cd07361">
    <property type="entry name" value="MEMO_like"/>
    <property type="match status" value="1"/>
</dbReference>
<proteinExistence type="inferred from homology"/>
<dbReference type="PANTHER" id="PTHR11060:SF0">
    <property type="entry name" value="PROTEIN MEMO1"/>
    <property type="match status" value="1"/>
</dbReference>
<reference evidence="2" key="1">
    <citation type="journal article" date="2022" name="Arch. Microbiol.">
        <title>Thiomicrorhabdus immobilis sp. nov., a mesophilic sulfur-oxidizing bacterium isolated from sediment of a brackish lake in northern Japan.</title>
        <authorList>
            <person name="Kojima H."/>
            <person name="Mochizuki J."/>
            <person name="Kanda M."/>
            <person name="Watanabe T."/>
            <person name="Fukui M."/>
        </authorList>
    </citation>
    <scope>NUCLEOTIDE SEQUENCE</scope>
    <source>
        <strain evidence="2">Am19</strain>
    </source>
</reference>
<dbReference type="Gene3D" id="3.40.830.10">
    <property type="entry name" value="LigB-like"/>
    <property type="match status" value="1"/>
</dbReference>
<dbReference type="PANTHER" id="PTHR11060">
    <property type="entry name" value="PROTEIN MEMO1"/>
    <property type="match status" value="1"/>
</dbReference>
<dbReference type="NCBIfam" id="TIGR04336">
    <property type="entry name" value="AmmeMemoSam_B"/>
    <property type="match status" value="1"/>
</dbReference>
<protein>
    <submittedName>
        <fullName evidence="2">MEMO1 family protein</fullName>
    </submittedName>
</protein>
<dbReference type="EMBL" id="AP024202">
    <property type="protein sequence ID" value="BCN93121.1"/>
    <property type="molecule type" value="Genomic_DNA"/>
</dbReference>
<gene>
    <name evidence="2" type="ORF">THMIRHAM_09060</name>
</gene>
<organism evidence="2 3">
    <name type="scientific">Thiomicrorhabdus immobilis</name>
    <dbReference type="NCBI Taxonomy" id="2791037"/>
    <lineage>
        <taxon>Bacteria</taxon>
        <taxon>Pseudomonadati</taxon>
        <taxon>Pseudomonadota</taxon>
        <taxon>Gammaproteobacteria</taxon>
        <taxon>Thiotrichales</taxon>
        <taxon>Piscirickettsiaceae</taxon>
        <taxon>Thiomicrorhabdus</taxon>
    </lineage>
</organism>
<accession>A0ABN6CVR4</accession>
<sequence length="268" mass="29577">MDVRFPAVTGLFYPDSAQEIQDFIKGCYSQITVRDESKDKAPRALIVPHAGYVYSGCSALQGYQYWQNTDTEIKTVVVIGPAHRVAFNGVATVSVDALQTPLGLVEVDCPLRDELIDRGLIGFSDEANAPEHSLEVQFPFIQSIVPGAKIVPLLSGRVDSAKLSQIMEYLWSKKGVYFVISSDLSHFHTYEEAQRIDQQTADFINNVKWQSLNGERACGYIGIQALLRLQSKLGLNIEQLNLINSGDTAGDKQRVVGYGAWAIYDGLA</sequence>
<dbReference type="InterPro" id="IPR002737">
    <property type="entry name" value="MEMO1_fam"/>
</dbReference>
<dbReference type="Proteomes" id="UP001054820">
    <property type="component" value="Chromosome"/>
</dbReference>
<evidence type="ECO:0000313" key="2">
    <source>
        <dbReference type="EMBL" id="BCN93121.1"/>
    </source>
</evidence>
<keyword evidence="3" id="KW-1185">Reference proteome</keyword>
<name>A0ABN6CVR4_9GAMM</name>
<comment type="similarity">
    <text evidence="1">Belongs to the MEMO1 family.</text>
</comment>
<evidence type="ECO:0000256" key="1">
    <source>
        <dbReference type="ARBA" id="ARBA00006315"/>
    </source>
</evidence>
<dbReference type="Pfam" id="PF01875">
    <property type="entry name" value="Memo"/>
    <property type="match status" value="1"/>
</dbReference>